<protein>
    <submittedName>
        <fullName evidence="1">Uncharacterized protein</fullName>
    </submittedName>
</protein>
<reference evidence="1" key="1">
    <citation type="journal article" date="2021" name="Proc. Natl. Acad. Sci. U.S.A.">
        <title>A Catalog of Tens of Thousands of Viruses from Human Metagenomes Reveals Hidden Associations with Chronic Diseases.</title>
        <authorList>
            <person name="Tisza M.J."/>
            <person name="Buck C.B."/>
        </authorList>
    </citation>
    <scope>NUCLEOTIDE SEQUENCE</scope>
    <source>
        <strain evidence="1">CtxfQ4</strain>
    </source>
</reference>
<dbReference type="EMBL" id="BK015072">
    <property type="protein sequence ID" value="DAD89931.1"/>
    <property type="molecule type" value="Genomic_DNA"/>
</dbReference>
<proteinExistence type="predicted"/>
<accession>A0A8S5N784</accession>
<sequence>MAKTKKVAINGTEYELQSVSPTWYLDLNDECGMTGGRRKTAKYMDSLFKNTVISPKEVNTKGMQYFEEQEDIRSAEKLLTEIESFLRR</sequence>
<organism evidence="1">
    <name type="scientific">Siphoviridae sp. ctxfQ4</name>
    <dbReference type="NCBI Taxonomy" id="2826521"/>
    <lineage>
        <taxon>Viruses</taxon>
        <taxon>Duplodnaviria</taxon>
        <taxon>Heunggongvirae</taxon>
        <taxon>Uroviricota</taxon>
        <taxon>Caudoviricetes</taxon>
    </lineage>
</organism>
<evidence type="ECO:0000313" key="1">
    <source>
        <dbReference type="EMBL" id="DAD89931.1"/>
    </source>
</evidence>
<name>A0A8S5N784_9CAUD</name>